<dbReference type="InterPro" id="IPR001932">
    <property type="entry name" value="PPM-type_phosphatase-like_dom"/>
</dbReference>
<evidence type="ECO:0000256" key="3">
    <source>
        <dbReference type="ARBA" id="ARBA00006702"/>
    </source>
</evidence>
<evidence type="ECO:0000256" key="2">
    <source>
        <dbReference type="ARBA" id="ARBA00001946"/>
    </source>
</evidence>
<keyword evidence="13" id="KW-0812">Transmembrane</keyword>
<dbReference type="FunFam" id="3.60.40.10:FF:000024">
    <property type="entry name" value="probable protein phosphatase 2C 33"/>
    <property type="match status" value="1"/>
</dbReference>
<dbReference type="GO" id="GO:0004722">
    <property type="term" value="F:protein serine/threonine phosphatase activity"/>
    <property type="evidence" value="ECO:0007669"/>
    <property type="project" value="UniProtKB-EC"/>
</dbReference>
<dbReference type="EC" id="3.1.3.16" evidence="4"/>
<comment type="catalytic activity">
    <reaction evidence="10">
        <text>O-phospho-L-seryl-[protein] + H2O = L-seryl-[protein] + phosphate</text>
        <dbReference type="Rhea" id="RHEA:20629"/>
        <dbReference type="Rhea" id="RHEA-COMP:9863"/>
        <dbReference type="Rhea" id="RHEA-COMP:11604"/>
        <dbReference type="ChEBI" id="CHEBI:15377"/>
        <dbReference type="ChEBI" id="CHEBI:29999"/>
        <dbReference type="ChEBI" id="CHEBI:43474"/>
        <dbReference type="ChEBI" id="CHEBI:83421"/>
        <dbReference type="EC" id="3.1.3.16"/>
    </reaction>
</comment>
<dbReference type="OrthoDB" id="10264738at2759"/>
<dbReference type="InterPro" id="IPR015655">
    <property type="entry name" value="PP2C"/>
</dbReference>
<gene>
    <name evidence="15" type="ORF">POTOM_044318</name>
</gene>
<dbReference type="GO" id="GO:0046872">
    <property type="term" value="F:metal ion binding"/>
    <property type="evidence" value="ECO:0007669"/>
    <property type="project" value="UniProtKB-KW"/>
</dbReference>
<keyword evidence="7" id="KW-0460">Magnesium</keyword>
<evidence type="ECO:0000313" key="15">
    <source>
        <dbReference type="EMBL" id="KAG6752099.1"/>
    </source>
</evidence>
<evidence type="ECO:0000256" key="6">
    <source>
        <dbReference type="ARBA" id="ARBA00022801"/>
    </source>
</evidence>
<keyword evidence="16" id="KW-1185">Reference proteome</keyword>
<keyword evidence="5" id="KW-0479">Metal-binding</keyword>
<reference evidence="15" key="1">
    <citation type="journal article" date="2020" name="bioRxiv">
        <title>Hybrid origin of Populus tomentosa Carr. identified through genome sequencing and phylogenomic analysis.</title>
        <authorList>
            <person name="An X."/>
            <person name="Gao K."/>
            <person name="Chen Z."/>
            <person name="Li J."/>
            <person name="Yang X."/>
            <person name="Yang X."/>
            <person name="Zhou J."/>
            <person name="Guo T."/>
            <person name="Zhao T."/>
            <person name="Huang S."/>
            <person name="Miao D."/>
            <person name="Khan W.U."/>
            <person name="Rao P."/>
            <person name="Ye M."/>
            <person name="Lei B."/>
            <person name="Liao W."/>
            <person name="Wang J."/>
            <person name="Ji L."/>
            <person name="Li Y."/>
            <person name="Guo B."/>
            <person name="Mustafa N.S."/>
            <person name="Li S."/>
            <person name="Yun Q."/>
            <person name="Keller S.R."/>
            <person name="Mao J."/>
            <person name="Zhang R."/>
            <person name="Strauss S.H."/>
        </authorList>
    </citation>
    <scope>NUCLEOTIDE SEQUENCE</scope>
    <source>
        <strain evidence="15">GM15</strain>
        <tissue evidence="15">Leaf</tissue>
    </source>
</reference>
<evidence type="ECO:0000313" key="16">
    <source>
        <dbReference type="Proteomes" id="UP000886885"/>
    </source>
</evidence>
<comment type="cofactor">
    <cofactor evidence="2">
        <name>Mg(2+)</name>
        <dbReference type="ChEBI" id="CHEBI:18420"/>
    </cofactor>
</comment>
<comment type="similarity">
    <text evidence="3">Belongs to the PP2C family.</text>
</comment>
<dbReference type="PROSITE" id="PS51746">
    <property type="entry name" value="PPM_2"/>
    <property type="match status" value="1"/>
</dbReference>
<comment type="cofactor">
    <cofactor evidence="1">
        <name>Mn(2+)</name>
        <dbReference type="ChEBI" id="CHEBI:29035"/>
    </cofactor>
</comment>
<feature type="domain" description="PPM-type phosphatase" evidence="14">
    <location>
        <begin position="362"/>
        <end position="681"/>
    </location>
</feature>
<evidence type="ECO:0000256" key="1">
    <source>
        <dbReference type="ARBA" id="ARBA00001936"/>
    </source>
</evidence>
<keyword evidence="13" id="KW-0472">Membrane</keyword>
<evidence type="ECO:0000256" key="4">
    <source>
        <dbReference type="ARBA" id="ARBA00013081"/>
    </source>
</evidence>
<evidence type="ECO:0000256" key="8">
    <source>
        <dbReference type="ARBA" id="ARBA00022912"/>
    </source>
</evidence>
<dbReference type="Pfam" id="PF00481">
    <property type="entry name" value="PP2C"/>
    <property type="match status" value="1"/>
</dbReference>
<evidence type="ECO:0000256" key="10">
    <source>
        <dbReference type="ARBA" id="ARBA00047761"/>
    </source>
</evidence>
<dbReference type="PANTHER" id="PTHR47992">
    <property type="entry name" value="PROTEIN PHOSPHATASE"/>
    <property type="match status" value="1"/>
</dbReference>
<feature type="transmembrane region" description="Helical" evidence="13">
    <location>
        <begin position="71"/>
        <end position="97"/>
    </location>
</feature>
<dbReference type="Proteomes" id="UP000886885">
    <property type="component" value="Chromosome 13A"/>
</dbReference>
<evidence type="ECO:0000259" key="14">
    <source>
        <dbReference type="PROSITE" id="PS51746"/>
    </source>
</evidence>
<feature type="compositionally biased region" description="Basic residues" evidence="12">
    <location>
        <begin position="322"/>
        <end position="333"/>
    </location>
</feature>
<dbReference type="SMART" id="SM00332">
    <property type="entry name" value="PP2Cc"/>
    <property type="match status" value="1"/>
</dbReference>
<feature type="region of interest" description="Disordered" evidence="12">
    <location>
        <begin position="703"/>
        <end position="735"/>
    </location>
</feature>
<evidence type="ECO:0000256" key="7">
    <source>
        <dbReference type="ARBA" id="ARBA00022842"/>
    </source>
</evidence>
<evidence type="ECO:0000256" key="9">
    <source>
        <dbReference type="ARBA" id="ARBA00023211"/>
    </source>
</evidence>
<comment type="catalytic activity">
    <reaction evidence="11">
        <text>O-phospho-L-threonyl-[protein] + H2O = L-threonyl-[protein] + phosphate</text>
        <dbReference type="Rhea" id="RHEA:47004"/>
        <dbReference type="Rhea" id="RHEA-COMP:11060"/>
        <dbReference type="Rhea" id="RHEA-COMP:11605"/>
        <dbReference type="ChEBI" id="CHEBI:15377"/>
        <dbReference type="ChEBI" id="CHEBI:30013"/>
        <dbReference type="ChEBI" id="CHEBI:43474"/>
        <dbReference type="ChEBI" id="CHEBI:61977"/>
        <dbReference type="EC" id="3.1.3.16"/>
    </reaction>
</comment>
<comment type="caution">
    <text evidence="15">The sequence shown here is derived from an EMBL/GenBank/DDBJ whole genome shotgun (WGS) entry which is preliminary data.</text>
</comment>
<keyword evidence="9" id="KW-0464">Manganese</keyword>
<evidence type="ECO:0000256" key="5">
    <source>
        <dbReference type="ARBA" id="ARBA00022723"/>
    </source>
</evidence>
<organism evidence="15 16">
    <name type="scientific">Populus tomentosa</name>
    <name type="common">Chinese white poplar</name>
    <dbReference type="NCBI Taxonomy" id="118781"/>
    <lineage>
        <taxon>Eukaryota</taxon>
        <taxon>Viridiplantae</taxon>
        <taxon>Streptophyta</taxon>
        <taxon>Embryophyta</taxon>
        <taxon>Tracheophyta</taxon>
        <taxon>Spermatophyta</taxon>
        <taxon>Magnoliopsida</taxon>
        <taxon>eudicotyledons</taxon>
        <taxon>Gunneridae</taxon>
        <taxon>Pentapetalae</taxon>
        <taxon>rosids</taxon>
        <taxon>fabids</taxon>
        <taxon>Malpighiales</taxon>
        <taxon>Salicaceae</taxon>
        <taxon>Saliceae</taxon>
        <taxon>Populus</taxon>
    </lineage>
</organism>
<dbReference type="AlphaFoldDB" id="A0A8X7YJ84"/>
<feature type="transmembrane region" description="Helical" evidence="13">
    <location>
        <begin position="103"/>
        <end position="122"/>
    </location>
</feature>
<evidence type="ECO:0000256" key="12">
    <source>
        <dbReference type="SAM" id="MobiDB-lite"/>
    </source>
</evidence>
<sequence>MIEDHCLDPMQAEVEVGAGNAAQVVSHNHKGKNTVEVDVVIKGRVCEGVVIGPSYPWLLLHLDLSHMDASLYVVAFSATVSLVAAAEISFCSIMLILPCCAVSFLPISCPDVRWLVLLMLLWKLMQGSTVDLDFSLDWSFGLCVGSVLVLFMRHSALILGLYFLFSKDFSATSIAIVSPGAVDSSGPGFIQKICWVIRLWMAGLSWDLSHLCVVFIALWLAAAAIVVDSLPVLTNLSRKRFLQRLLYQLKYLLCGGCLIVQARSLLKDRFLTDPPSENSGCDCLAGLECISNIIRALRMGSCLSAESRSPRPGTPSSPAFGVRKRKKSKKRPGSRNSSFDFRREEPLHRIPGRLFLNGSSDIASLFTQQGKKGTNQDAMIVWENFGSRTDAVFCGVFDGHGPYGHMVAKRVRDSLPLKLTAHWEMNATSEAVLKEISLNTTGSMNSEDASFISADEEPRASVDLEDAEKYPENFQTLKESFLKAFKVMDRELRVHANIDCFCSGTTAVTLVKQGQYLVLGNVGDSRAVLGTREKDDSLVAVQLTVDLKPNLPAEAERIRKCKGRVFALQDEPEVARVWLPNNDSPGLAMARAFGDFCLKDFGLISVPDISYRHLTEKDEFIVLATDGIWDVLSNKEVVDIVASVSSRSSAARALVESAVRAWRYKYPTSKIDDCAVVCLFLETNDLSTASNIKANEQLASVDQADNGRQKEDDLPSLTCLDRAGGNAEEDSTKQDEMQLECGIEWSALEGVSRVNTMLNLPRFVPGKEGKKAAGEAKTRK</sequence>
<evidence type="ECO:0000256" key="13">
    <source>
        <dbReference type="SAM" id="Phobius"/>
    </source>
</evidence>
<keyword evidence="8" id="KW-0904">Protein phosphatase</keyword>
<dbReference type="EMBL" id="JAAWWB010000025">
    <property type="protein sequence ID" value="KAG6752099.1"/>
    <property type="molecule type" value="Genomic_DNA"/>
</dbReference>
<dbReference type="CDD" id="cd00143">
    <property type="entry name" value="PP2Cc"/>
    <property type="match status" value="1"/>
</dbReference>
<evidence type="ECO:0000256" key="11">
    <source>
        <dbReference type="ARBA" id="ARBA00048336"/>
    </source>
</evidence>
<protein>
    <recommendedName>
        <fullName evidence="4">protein-serine/threonine phosphatase</fullName>
        <ecNumber evidence="4">3.1.3.16</ecNumber>
    </recommendedName>
</protein>
<feature type="region of interest" description="Disordered" evidence="12">
    <location>
        <begin position="305"/>
        <end position="342"/>
    </location>
</feature>
<keyword evidence="13" id="KW-1133">Transmembrane helix</keyword>
<feature type="transmembrane region" description="Helical" evidence="13">
    <location>
        <begin position="208"/>
        <end position="233"/>
    </location>
</feature>
<accession>A0A8X7YJ84</accession>
<feature type="transmembrane region" description="Helical" evidence="13">
    <location>
        <begin position="142"/>
        <end position="165"/>
    </location>
</feature>
<proteinExistence type="inferred from homology"/>
<keyword evidence="6" id="KW-0378">Hydrolase</keyword>
<name>A0A8X7YJ84_POPTO</name>